<dbReference type="Proteomes" id="UP000011668">
    <property type="component" value="Unassembled WGS sequence"/>
</dbReference>
<keyword evidence="2" id="KW-1185">Reference proteome</keyword>
<evidence type="ECO:0000313" key="1">
    <source>
        <dbReference type="EMBL" id="ELU45313.1"/>
    </source>
</evidence>
<proteinExistence type="predicted"/>
<organism evidence="1 2">
    <name type="scientific">Thanatephorus cucumeris (strain AG1-IA)</name>
    <name type="common">Rice sheath blight fungus</name>
    <name type="synonym">Rhizoctonia solani</name>
    <dbReference type="NCBI Taxonomy" id="983506"/>
    <lineage>
        <taxon>Eukaryota</taxon>
        <taxon>Fungi</taxon>
        <taxon>Dikarya</taxon>
        <taxon>Basidiomycota</taxon>
        <taxon>Agaricomycotina</taxon>
        <taxon>Agaricomycetes</taxon>
        <taxon>Cantharellales</taxon>
        <taxon>Ceratobasidiaceae</taxon>
        <taxon>Rhizoctonia</taxon>
        <taxon>Rhizoctonia solani AG-1</taxon>
    </lineage>
</organism>
<evidence type="ECO:0000313" key="2">
    <source>
        <dbReference type="Proteomes" id="UP000011668"/>
    </source>
</evidence>
<reference evidence="1 2" key="1">
    <citation type="journal article" date="2013" name="Nat. Commun.">
        <title>The evolution and pathogenic mechanisms of the rice sheath blight pathogen.</title>
        <authorList>
            <person name="Zheng A."/>
            <person name="Lin R."/>
            <person name="Xu L."/>
            <person name="Qin P."/>
            <person name="Tang C."/>
            <person name="Ai P."/>
            <person name="Zhang D."/>
            <person name="Liu Y."/>
            <person name="Sun Z."/>
            <person name="Feng H."/>
            <person name="Wang Y."/>
            <person name="Chen Y."/>
            <person name="Liang X."/>
            <person name="Fu R."/>
            <person name="Li Q."/>
            <person name="Zhang J."/>
            <person name="Yu X."/>
            <person name="Xie Z."/>
            <person name="Ding L."/>
            <person name="Guan P."/>
            <person name="Tang J."/>
            <person name="Liang Y."/>
            <person name="Wang S."/>
            <person name="Deng Q."/>
            <person name="Li S."/>
            <person name="Zhu J."/>
            <person name="Wang L."/>
            <person name="Liu H."/>
            <person name="Li P."/>
        </authorList>
    </citation>
    <scope>NUCLEOTIDE SEQUENCE [LARGE SCALE GENOMIC DNA]</scope>
    <source>
        <strain evidence="2">AG-1 IA</strain>
    </source>
</reference>
<name>L8X8D2_THACA</name>
<accession>L8X8D2</accession>
<gene>
    <name evidence="1" type="ORF">AG1IA_00655</name>
</gene>
<dbReference type="HOGENOM" id="CLU_2211739_0_0_1"/>
<dbReference type="EMBL" id="AFRT01000103">
    <property type="protein sequence ID" value="ELU45313.1"/>
    <property type="molecule type" value="Genomic_DNA"/>
</dbReference>
<dbReference type="AlphaFoldDB" id="L8X8D2"/>
<sequence>MNLSVCTLCWLKAKKNGLHLTLGSPPHSYSNSHFLNRYTAILSTLGTATDKFTAYLLLLTSKQETLLSSGTDHQNPLWARVINRYSGSHRPNSGSMIPPSHGFHGIS</sequence>
<protein>
    <submittedName>
        <fullName evidence="1">Uncharacterized protein</fullName>
    </submittedName>
</protein>
<comment type="caution">
    <text evidence="1">The sequence shown here is derived from an EMBL/GenBank/DDBJ whole genome shotgun (WGS) entry which is preliminary data.</text>
</comment>